<dbReference type="AlphaFoldDB" id="A0AAX6EB90"/>
<dbReference type="Proteomes" id="UP001140949">
    <property type="component" value="Unassembled WGS sequence"/>
</dbReference>
<comment type="caution">
    <text evidence="1">The sequence shown here is derived from an EMBL/GenBank/DDBJ whole genome shotgun (WGS) entry which is preliminary data.</text>
</comment>
<evidence type="ECO:0000313" key="1">
    <source>
        <dbReference type="EMBL" id="KAJ6801284.1"/>
    </source>
</evidence>
<keyword evidence="2" id="KW-1185">Reference proteome</keyword>
<dbReference type="EMBL" id="JANAVB010038218">
    <property type="protein sequence ID" value="KAJ6801284.1"/>
    <property type="molecule type" value="Genomic_DNA"/>
</dbReference>
<accession>A0AAX6EB90</accession>
<reference evidence="1" key="2">
    <citation type="submission" date="2023-04" db="EMBL/GenBank/DDBJ databases">
        <authorList>
            <person name="Bruccoleri R.E."/>
            <person name="Oakeley E.J."/>
            <person name="Faust A.-M."/>
            <person name="Dessus-Babus S."/>
            <person name="Altorfer M."/>
            <person name="Burckhardt D."/>
            <person name="Oertli M."/>
            <person name="Naumann U."/>
            <person name="Petersen F."/>
            <person name="Wong J."/>
        </authorList>
    </citation>
    <scope>NUCLEOTIDE SEQUENCE</scope>
    <source>
        <strain evidence="1">GSM-AAB239-AS_SAM_17_03QT</strain>
        <tissue evidence="1">Leaf</tissue>
    </source>
</reference>
<reference evidence="1" key="1">
    <citation type="journal article" date="2023" name="GigaByte">
        <title>Genome assembly of the bearded iris, Iris pallida Lam.</title>
        <authorList>
            <person name="Bruccoleri R.E."/>
            <person name="Oakeley E.J."/>
            <person name="Faust A.M.E."/>
            <person name="Altorfer M."/>
            <person name="Dessus-Babus S."/>
            <person name="Burckhardt D."/>
            <person name="Oertli M."/>
            <person name="Naumann U."/>
            <person name="Petersen F."/>
            <person name="Wong J."/>
        </authorList>
    </citation>
    <scope>NUCLEOTIDE SEQUENCE</scope>
    <source>
        <strain evidence="1">GSM-AAB239-AS_SAM_17_03QT</strain>
    </source>
</reference>
<sequence>MNLRIHLSLLRASPTLLCCFSPCNHNRLLSLCQWRGRGKIAEEVVVRSLLMVMNQSKSSEPLF</sequence>
<name>A0AAX6EB90_IRIPA</name>
<protein>
    <submittedName>
        <fullName evidence="1">Uncharacterized protein</fullName>
    </submittedName>
</protein>
<proteinExistence type="predicted"/>
<evidence type="ECO:0000313" key="2">
    <source>
        <dbReference type="Proteomes" id="UP001140949"/>
    </source>
</evidence>
<organism evidence="1 2">
    <name type="scientific">Iris pallida</name>
    <name type="common">Sweet iris</name>
    <dbReference type="NCBI Taxonomy" id="29817"/>
    <lineage>
        <taxon>Eukaryota</taxon>
        <taxon>Viridiplantae</taxon>
        <taxon>Streptophyta</taxon>
        <taxon>Embryophyta</taxon>
        <taxon>Tracheophyta</taxon>
        <taxon>Spermatophyta</taxon>
        <taxon>Magnoliopsida</taxon>
        <taxon>Liliopsida</taxon>
        <taxon>Asparagales</taxon>
        <taxon>Iridaceae</taxon>
        <taxon>Iridoideae</taxon>
        <taxon>Irideae</taxon>
        <taxon>Iris</taxon>
    </lineage>
</organism>
<gene>
    <name evidence="1" type="ORF">M6B38_198505</name>
</gene>